<evidence type="ECO:0000313" key="1">
    <source>
        <dbReference type="EMBL" id="KAF8742635.1"/>
    </source>
</evidence>
<dbReference type="EMBL" id="JACEFO010001279">
    <property type="protein sequence ID" value="KAF8742635.1"/>
    <property type="molecule type" value="Genomic_DNA"/>
</dbReference>
<protein>
    <submittedName>
        <fullName evidence="1">Uncharacterized protein</fullName>
    </submittedName>
</protein>
<reference evidence="1" key="1">
    <citation type="submission" date="2020-07" db="EMBL/GenBank/DDBJ databases">
        <title>Genome sequence and genetic diversity analysis of an under-domesticated orphan crop, white fonio (Digitaria exilis).</title>
        <authorList>
            <person name="Bennetzen J.L."/>
            <person name="Chen S."/>
            <person name="Ma X."/>
            <person name="Wang X."/>
            <person name="Yssel A.E.J."/>
            <person name="Chaluvadi S.R."/>
            <person name="Johnson M."/>
            <person name="Gangashetty P."/>
            <person name="Hamidou F."/>
            <person name="Sanogo M.D."/>
            <person name="Zwaenepoel A."/>
            <person name="Wallace J."/>
            <person name="Van De Peer Y."/>
            <person name="Van Deynze A."/>
        </authorList>
    </citation>
    <scope>NUCLEOTIDE SEQUENCE</scope>
    <source>
        <tissue evidence="1">Leaves</tissue>
    </source>
</reference>
<organism evidence="1 2">
    <name type="scientific">Digitaria exilis</name>
    <dbReference type="NCBI Taxonomy" id="1010633"/>
    <lineage>
        <taxon>Eukaryota</taxon>
        <taxon>Viridiplantae</taxon>
        <taxon>Streptophyta</taxon>
        <taxon>Embryophyta</taxon>
        <taxon>Tracheophyta</taxon>
        <taxon>Spermatophyta</taxon>
        <taxon>Magnoliopsida</taxon>
        <taxon>Liliopsida</taxon>
        <taxon>Poales</taxon>
        <taxon>Poaceae</taxon>
        <taxon>PACMAD clade</taxon>
        <taxon>Panicoideae</taxon>
        <taxon>Panicodae</taxon>
        <taxon>Paniceae</taxon>
        <taxon>Anthephorinae</taxon>
        <taxon>Digitaria</taxon>
    </lineage>
</organism>
<comment type="caution">
    <text evidence="1">The sequence shown here is derived from an EMBL/GenBank/DDBJ whole genome shotgun (WGS) entry which is preliminary data.</text>
</comment>
<sequence>MSTSPRWNCTRHGLPQVVLRLRLRCHVHLEFSLHLRTVSAISPTYDVETRCIRMRWKGDDYAIVLVLVLAPEHSWIILCDHERCCITCFGPTGSCIVSGFGQS</sequence>
<accession>A0A835KKY7</accession>
<keyword evidence="2" id="KW-1185">Reference proteome</keyword>
<name>A0A835KKY7_9POAL</name>
<dbReference type="Proteomes" id="UP000636709">
    <property type="component" value="Unassembled WGS sequence"/>
</dbReference>
<gene>
    <name evidence="1" type="ORF">HU200_013581</name>
</gene>
<dbReference type="AlphaFoldDB" id="A0A835KKY7"/>
<proteinExistence type="predicted"/>
<evidence type="ECO:0000313" key="2">
    <source>
        <dbReference type="Proteomes" id="UP000636709"/>
    </source>
</evidence>